<dbReference type="PANTHER" id="PTHR23408:SF3">
    <property type="entry name" value="METHYLMALONIC ACIDURIA TYPE A PROTEIN, MITOCHONDRIAL"/>
    <property type="match status" value="1"/>
</dbReference>
<evidence type="ECO:0000313" key="2">
    <source>
        <dbReference type="EMBL" id="WPU63976.1"/>
    </source>
</evidence>
<dbReference type="GO" id="GO:0005525">
    <property type="term" value="F:GTP binding"/>
    <property type="evidence" value="ECO:0007669"/>
    <property type="project" value="InterPro"/>
</dbReference>
<dbReference type="NCBIfam" id="TIGR00750">
    <property type="entry name" value="lao"/>
    <property type="match status" value="1"/>
</dbReference>
<dbReference type="PANTHER" id="PTHR23408">
    <property type="entry name" value="METHYLMALONYL-COA MUTASE"/>
    <property type="match status" value="1"/>
</dbReference>
<dbReference type="SUPFAM" id="SSF52540">
    <property type="entry name" value="P-loop containing nucleoside triphosphate hydrolases"/>
    <property type="match status" value="1"/>
</dbReference>
<dbReference type="InterPro" id="IPR027417">
    <property type="entry name" value="P-loop_NTPase"/>
</dbReference>
<reference evidence="2 3" key="1">
    <citation type="submission" date="2023-11" db="EMBL/GenBank/DDBJ databases">
        <title>Peredibacter starrii A3.12.</title>
        <authorList>
            <person name="Mitchell R.J."/>
        </authorList>
    </citation>
    <scope>NUCLEOTIDE SEQUENCE [LARGE SCALE GENOMIC DNA]</scope>
    <source>
        <strain evidence="2 3">A3.12</strain>
    </source>
</reference>
<dbReference type="AlphaFoldDB" id="A0AAX4HLA4"/>
<dbReference type="InterPro" id="IPR005129">
    <property type="entry name" value="GTPase_ArgK"/>
</dbReference>
<dbReference type="CDD" id="cd03114">
    <property type="entry name" value="MMAA-like"/>
    <property type="match status" value="1"/>
</dbReference>
<dbReference type="GO" id="GO:0003924">
    <property type="term" value="F:GTPase activity"/>
    <property type="evidence" value="ECO:0007669"/>
    <property type="project" value="InterPro"/>
</dbReference>
<dbReference type="RefSeq" id="WP_321391767.1">
    <property type="nucleotide sequence ID" value="NZ_CP139487.1"/>
</dbReference>
<dbReference type="Gene3D" id="1.20.5.170">
    <property type="match status" value="1"/>
</dbReference>
<protein>
    <submittedName>
        <fullName evidence="2">Methylmalonyl Co-A mutase-associated GTPase MeaB</fullName>
        <ecNumber evidence="2">3.6.5.-</ecNumber>
    </submittedName>
</protein>
<sequence length="325" mass="35894">MRKQLELQDYLDGIKNKNLTILARAITLVESHNPDHQKLAQELLKAILPLTGKSKRVGISGTPGVGKSTFIEAFGKQLTSQNKTVAVLAVDPTSQVSGGSILGDKTRMNELAIDPMAFIRPSPSGETLGGVARRTRESMLICEAYGFDYVLVETVGVGQSETTVAQMVDLFVMLLQPGAGDDLQGIKRGILEVVDMVVVTKDDGDQEKIILRAKHDYQQALQILRHDGWIPPVLSCSAVTKKGLPEVEKTMEDYFSKEAAQIQKKREKQGLDWMWQLIHEGLKSSFQEVIDQKAIATSENKIKSNKGTPPEVAQELLKQFFSHLK</sequence>
<name>A0AAX4HLA4_9BACT</name>
<dbReference type="Proteomes" id="UP001324634">
    <property type="component" value="Chromosome"/>
</dbReference>
<proteinExistence type="inferred from homology"/>
<dbReference type="Gene3D" id="1.10.287.130">
    <property type="match status" value="1"/>
</dbReference>
<accession>A0AAX4HLA4</accession>
<organism evidence="2 3">
    <name type="scientific">Peredibacter starrii</name>
    <dbReference type="NCBI Taxonomy" id="28202"/>
    <lineage>
        <taxon>Bacteria</taxon>
        <taxon>Pseudomonadati</taxon>
        <taxon>Bdellovibrionota</taxon>
        <taxon>Bacteriovoracia</taxon>
        <taxon>Bacteriovoracales</taxon>
        <taxon>Bacteriovoracaceae</taxon>
        <taxon>Peredibacter</taxon>
    </lineage>
</organism>
<keyword evidence="3" id="KW-1185">Reference proteome</keyword>
<dbReference type="EC" id="3.6.5.-" evidence="2"/>
<dbReference type="Pfam" id="PF03308">
    <property type="entry name" value="MeaB"/>
    <property type="match status" value="1"/>
</dbReference>
<comment type="similarity">
    <text evidence="1">Belongs to the SIMIBI class G3E GTPase family. ArgK/MeaB subfamily.</text>
</comment>
<keyword evidence="2" id="KW-0378">Hydrolase</keyword>
<evidence type="ECO:0000256" key="1">
    <source>
        <dbReference type="ARBA" id="ARBA00009625"/>
    </source>
</evidence>
<dbReference type="NCBIfam" id="NF006958">
    <property type="entry name" value="PRK09435.1"/>
    <property type="match status" value="1"/>
</dbReference>
<evidence type="ECO:0000313" key="3">
    <source>
        <dbReference type="Proteomes" id="UP001324634"/>
    </source>
</evidence>
<gene>
    <name evidence="2" type="primary">meaB</name>
    <name evidence="2" type="ORF">SOO65_14870</name>
</gene>
<dbReference type="KEGG" id="psti:SOO65_14870"/>
<dbReference type="EMBL" id="CP139487">
    <property type="protein sequence ID" value="WPU63976.1"/>
    <property type="molecule type" value="Genomic_DNA"/>
</dbReference>
<dbReference type="Gene3D" id="3.40.50.300">
    <property type="entry name" value="P-loop containing nucleotide triphosphate hydrolases"/>
    <property type="match status" value="1"/>
</dbReference>
<dbReference type="GO" id="GO:0005737">
    <property type="term" value="C:cytoplasm"/>
    <property type="evidence" value="ECO:0007669"/>
    <property type="project" value="TreeGrafter"/>
</dbReference>